<dbReference type="STRING" id="361077.A0A151Z2R3"/>
<feature type="domain" description="O-methyltransferase C-terminal" evidence="5">
    <location>
        <begin position="129"/>
        <end position="316"/>
    </location>
</feature>
<dbReference type="Proteomes" id="UP000076078">
    <property type="component" value="Unassembled WGS sequence"/>
</dbReference>
<feature type="active site" description="Proton acceptor" evidence="4">
    <location>
        <position position="247"/>
    </location>
</feature>
<evidence type="ECO:0000259" key="6">
    <source>
        <dbReference type="Pfam" id="PF08100"/>
    </source>
</evidence>
<dbReference type="OrthoDB" id="16076at2759"/>
<evidence type="ECO:0000256" key="1">
    <source>
        <dbReference type="ARBA" id="ARBA00022603"/>
    </source>
</evidence>
<keyword evidence="1 7" id="KW-0489">Methyltransferase</keyword>
<dbReference type="InterPro" id="IPR012967">
    <property type="entry name" value="COMT_dimerisation"/>
</dbReference>
<sequence length="335" mass="37977">MSEAEAFEKIHQISMGHMISRIVHAGTFLRIPDYVENGPKKAEDVAKDLNANVDNIYRLMRAMSSQGIMKEEDDHVFSKTPMSTLLTSGPQGYARSIILAECSDVHYRGFLSLVKTIQTGIFHGPSDNGVENFWDIHRNHPDVDLEFSKNMTALSLRQSPIVVKESDFTGCEITCDLGGSQGIITREILKQNPHVKKGINFDMGHLIELNKKQIREGSEMDRFEDQSGDFFTAVPYADAYTMKFIFHDWNDELCRKILSNIEKANPKAIVYIYDSIIDTKNQPGLFPLLDIKMMHFLDGRERSVEDWNTLVSGSNYRIASMNSTIQPGIVKLVHK</sequence>
<dbReference type="InterPro" id="IPR036390">
    <property type="entry name" value="WH_DNA-bd_sf"/>
</dbReference>
<name>A0A151Z2R3_TIELA</name>
<dbReference type="EMBL" id="LODT01000051">
    <property type="protein sequence ID" value="KYQ88217.1"/>
    <property type="molecule type" value="Genomic_DNA"/>
</dbReference>
<dbReference type="SUPFAM" id="SSF46785">
    <property type="entry name" value="Winged helix' DNA-binding domain"/>
    <property type="match status" value="1"/>
</dbReference>
<keyword evidence="2 7" id="KW-0808">Transferase</keyword>
<evidence type="ECO:0000313" key="8">
    <source>
        <dbReference type="Proteomes" id="UP000076078"/>
    </source>
</evidence>
<reference evidence="7 8" key="1">
    <citation type="submission" date="2015-12" db="EMBL/GenBank/DDBJ databases">
        <title>Dictyostelia acquired genes for synthesis and detection of signals that induce cell-type specialization by lateral gene transfer from prokaryotes.</title>
        <authorList>
            <person name="Gloeckner G."/>
            <person name="Schaap P."/>
        </authorList>
    </citation>
    <scope>NUCLEOTIDE SEQUENCE [LARGE SCALE GENOMIC DNA]</scope>
    <source>
        <strain evidence="7 8">TK</strain>
    </source>
</reference>
<dbReference type="AlphaFoldDB" id="A0A151Z2R3"/>
<dbReference type="GO" id="GO:0046983">
    <property type="term" value="F:protein dimerization activity"/>
    <property type="evidence" value="ECO:0007669"/>
    <property type="project" value="InterPro"/>
</dbReference>
<feature type="domain" description="O-methyltransferase dimerisation" evidence="6">
    <location>
        <begin position="13"/>
        <end position="88"/>
    </location>
</feature>
<keyword evidence="8" id="KW-1185">Reference proteome</keyword>
<evidence type="ECO:0000313" key="7">
    <source>
        <dbReference type="EMBL" id="KYQ88217.1"/>
    </source>
</evidence>
<dbReference type="SUPFAM" id="SSF53335">
    <property type="entry name" value="S-adenosyl-L-methionine-dependent methyltransferases"/>
    <property type="match status" value="1"/>
</dbReference>
<gene>
    <name evidence="7" type="ORF">DLAC_10901</name>
</gene>
<evidence type="ECO:0000256" key="3">
    <source>
        <dbReference type="ARBA" id="ARBA00022691"/>
    </source>
</evidence>
<evidence type="ECO:0000256" key="2">
    <source>
        <dbReference type="ARBA" id="ARBA00022679"/>
    </source>
</evidence>
<keyword evidence="3" id="KW-0949">S-adenosyl-L-methionine</keyword>
<evidence type="ECO:0000259" key="5">
    <source>
        <dbReference type="Pfam" id="PF00891"/>
    </source>
</evidence>
<proteinExistence type="predicted"/>
<dbReference type="InterPro" id="IPR001077">
    <property type="entry name" value="COMT_C"/>
</dbReference>
<dbReference type="OMA" id="CTEPWTW"/>
<comment type="caution">
    <text evidence="7">The sequence shown here is derived from an EMBL/GenBank/DDBJ whole genome shotgun (WGS) entry which is preliminary data.</text>
</comment>
<dbReference type="PANTHER" id="PTHR43712">
    <property type="entry name" value="PUTATIVE (AFU_ORTHOLOGUE AFUA_4G14580)-RELATED"/>
    <property type="match status" value="1"/>
</dbReference>
<organism evidence="7 8">
    <name type="scientific">Tieghemostelium lacteum</name>
    <name type="common">Slime mold</name>
    <name type="synonym">Dictyostelium lacteum</name>
    <dbReference type="NCBI Taxonomy" id="361077"/>
    <lineage>
        <taxon>Eukaryota</taxon>
        <taxon>Amoebozoa</taxon>
        <taxon>Evosea</taxon>
        <taxon>Eumycetozoa</taxon>
        <taxon>Dictyostelia</taxon>
        <taxon>Dictyosteliales</taxon>
        <taxon>Raperosteliaceae</taxon>
        <taxon>Tieghemostelium</taxon>
    </lineage>
</organism>
<dbReference type="InterPro" id="IPR029063">
    <property type="entry name" value="SAM-dependent_MTases_sf"/>
</dbReference>
<dbReference type="Gene3D" id="3.40.50.150">
    <property type="entry name" value="Vaccinia Virus protein VP39"/>
    <property type="match status" value="1"/>
</dbReference>
<dbReference type="InParanoid" id="A0A151Z2R3"/>
<dbReference type="Pfam" id="PF08100">
    <property type="entry name" value="Dimerisation"/>
    <property type="match status" value="1"/>
</dbReference>
<dbReference type="Pfam" id="PF00891">
    <property type="entry name" value="Methyltransf_2"/>
    <property type="match status" value="1"/>
</dbReference>
<dbReference type="GO" id="GO:0032259">
    <property type="term" value="P:methylation"/>
    <property type="evidence" value="ECO:0007669"/>
    <property type="project" value="UniProtKB-KW"/>
</dbReference>
<protein>
    <submittedName>
        <fullName evidence="7">O-methyltransferase family 2 protein</fullName>
    </submittedName>
</protein>
<dbReference type="InterPro" id="IPR016461">
    <property type="entry name" value="COMT-like"/>
</dbReference>
<dbReference type="Gene3D" id="1.10.10.10">
    <property type="entry name" value="Winged helix-like DNA-binding domain superfamily/Winged helix DNA-binding domain"/>
    <property type="match status" value="1"/>
</dbReference>
<dbReference type="GO" id="GO:0008171">
    <property type="term" value="F:O-methyltransferase activity"/>
    <property type="evidence" value="ECO:0007669"/>
    <property type="project" value="InterPro"/>
</dbReference>
<accession>A0A151Z2R3</accession>
<dbReference type="PROSITE" id="PS51683">
    <property type="entry name" value="SAM_OMT_II"/>
    <property type="match status" value="1"/>
</dbReference>
<evidence type="ECO:0000256" key="4">
    <source>
        <dbReference type="PIRSR" id="PIRSR005739-1"/>
    </source>
</evidence>
<dbReference type="InterPro" id="IPR036388">
    <property type="entry name" value="WH-like_DNA-bd_sf"/>
</dbReference>
<dbReference type="PIRSF" id="PIRSF005739">
    <property type="entry name" value="O-mtase"/>
    <property type="match status" value="1"/>
</dbReference>
<dbReference type="PANTHER" id="PTHR43712:SF2">
    <property type="entry name" value="O-METHYLTRANSFERASE CICE"/>
    <property type="match status" value="1"/>
</dbReference>